<dbReference type="Proteomes" id="UP000660611">
    <property type="component" value="Unassembled WGS sequence"/>
</dbReference>
<feature type="domain" description="HTH lacI-type" evidence="4">
    <location>
        <begin position="9"/>
        <end position="63"/>
    </location>
</feature>
<dbReference type="EMBL" id="BONQ01000048">
    <property type="protein sequence ID" value="GIG45026.1"/>
    <property type="molecule type" value="Genomic_DNA"/>
</dbReference>
<dbReference type="InterPro" id="IPR046335">
    <property type="entry name" value="LacI/GalR-like_sensor"/>
</dbReference>
<keyword evidence="1" id="KW-0805">Transcription regulation</keyword>
<dbReference type="RefSeq" id="WP_203846832.1">
    <property type="nucleotide sequence ID" value="NZ_BAAAVW010000009.1"/>
</dbReference>
<sequence>MDTEDTRRATIGDVAAHAGVSVTTVSHVLSGRRPVSTATQQKVRRSIDLLGFRPNEIARSMRSQRTHTAALVVPNIAHVVYPFVARGITEELRPLGYQISIYDTDDDPVVKADVLQVITDRRVDGVILFGFDITSTDAAVLTGASIPFVNGGLNAEVDGPYDCVRSDQRAGLEITTRHLIERFGGPLAFVGGLPGDGPADLRESGFRRAMAAAGLPVDERLVARVPYSWEGGREALAQLLAKDLPIRAVVCANDLIAIGGMAMARERGLRVPEDLAFTGYDNIEAGTMVVPTLTSVESFLDEQGRSCARLLIDRLGRGYGGPARHVSIDTALVVRASSGGTGS</sequence>
<dbReference type="Gene3D" id="1.10.260.40">
    <property type="entry name" value="lambda repressor-like DNA-binding domains"/>
    <property type="match status" value="1"/>
</dbReference>
<dbReference type="CDD" id="cd01392">
    <property type="entry name" value="HTH_LacI"/>
    <property type="match status" value="1"/>
</dbReference>
<accession>A0A919UAZ4</accession>
<dbReference type="GO" id="GO:0003700">
    <property type="term" value="F:DNA-binding transcription factor activity"/>
    <property type="evidence" value="ECO:0007669"/>
    <property type="project" value="TreeGrafter"/>
</dbReference>
<dbReference type="PANTHER" id="PTHR30146:SF109">
    <property type="entry name" value="HTH-TYPE TRANSCRIPTIONAL REGULATOR GALS"/>
    <property type="match status" value="1"/>
</dbReference>
<keyword evidence="3" id="KW-0804">Transcription</keyword>
<dbReference type="InterPro" id="IPR001387">
    <property type="entry name" value="Cro/C1-type_HTH"/>
</dbReference>
<dbReference type="SUPFAM" id="SSF47413">
    <property type="entry name" value="lambda repressor-like DNA-binding domains"/>
    <property type="match status" value="1"/>
</dbReference>
<comment type="caution">
    <text evidence="6">The sequence shown here is derived from an EMBL/GenBank/DDBJ whole genome shotgun (WGS) entry which is preliminary data.</text>
</comment>
<organism evidence="6 7">
    <name type="scientific">Dactylosporangium siamense</name>
    <dbReference type="NCBI Taxonomy" id="685454"/>
    <lineage>
        <taxon>Bacteria</taxon>
        <taxon>Bacillati</taxon>
        <taxon>Actinomycetota</taxon>
        <taxon>Actinomycetes</taxon>
        <taxon>Micromonosporales</taxon>
        <taxon>Micromonosporaceae</taxon>
        <taxon>Dactylosporangium</taxon>
    </lineage>
</organism>
<dbReference type="Pfam" id="PF00356">
    <property type="entry name" value="LacI"/>
    <property type="match status" value="1"/>
</dbReference>
<dbReference type="AlphaFoldDB" id="A0A919UAZ4"/>
<dbReference type="GO" id="GO:0000976">
    <property type="term" value="F:transcription cis-regulatory region binding"/>
    <property type="evidence" value="ECO:0007669"/>
    <property type="project" value="TreeGrafter"/>
</dbReference>
<dbReference type="Gene3D" id="3.40.50.2300">
    <property type="match status" value="2"/>
</dbReference>
<evidence type="ECO:0000313" key="6">
    <source>
        <dbReference type="EMBL" id="GIG45026.1"/>
    </source>
</evidence>
<dbReference type="InterPro" id="IPR028082">
    <property type="entry name" value="Peripla_BP_I"/>
</dbReference>
<evidence type="ECO:0000313" key="7">
    <source>
        <dbReference type="Proteomes" id="UP000660611"/>
    </source>
</evidence>
<dbReference type="PROSITE" id="PS00356">
    <property type="entry name" value="HTH_LACI_1"/>
    <property type="match status" value="1"/>
</dbReference>
<evidence type="ECO:0000256" key="2">
    <source>
        <dbReference type="ARBA" id="ARBA00023125"/>
    </source>
</evidence>
<dbReference type="SMART" id="SM00354">
    <property type="entry name" value="HTH_LACI"/>
    <property type="match status" value="1"/>
</dbReference>
<evidence type="ECO:0000259" key="4">
    <source>
        <dbReference type="PROSITE" id="PS50932"/>
    </source>
</evidence>
<dbReference type="InterPro" id="IPR000843">
    <property type="entry name" value="HTH_LacI"/>
</dbReference>
<protein>
    <submittedName>
        <fullName evidence="6">Ribose operon repressor</fullName>
    </submittedName>
</protein>
<dbReference type="InterPro" id="IPR010982">
    <property type="entry name" value="Lambda_DNA-bd_dom_sf"/>
</dbReference>
<feature type="domain" description="HTH cro/C1-type" evidence="5">
    <location>
        <begin position="10"/>
        <end position="57"/>
    </location>
</feature>
<keyword evidence="2" id="KW-0238">DNA-binding</keyword>
<dbReference type="SUPFAM" id="SSF53822">
    <property type="entry name" value="Periplasmic binding protein-like I"/>
    <property type="match status" value="1"/>
</dbReference>
<keyword evidence="7" id="KW-1185">Reference proteome</keyword>
<dbReference type="PROSITE" id="PS50943">
    <property type="entry name" value="HTH_CROC1"/>
    <property type="match status" value="1"/>
</dbReference>
<dbReference type="PROSITE" id="PS50932">
    <property type="entry name" value="HTH_LACI_2"/>
    <property type="match status" value="1"/>
</dbReference>
<evidence type="ECO:0000256" key="1">
    <source>
        <dbReference type="ARBA" id="ARBA00023015"/>
    </source>
</evidence>
<dbReference type="CDD" id="cd06267">
    <property type="entry name" value="PBP1_LacI_sugar_binding-like"/>
    <property type="match status" value="1"/>
</dbReference>
<name>A0A919UAZ4_9ACTN</name>
<proteinExistence type="predicted"/>
<dbReference type="Pfam" id="PF13377">
    <property type="entry name" value="Peripla_BP_3"/>
    <property type="match status" value="1"/>
</dbReference>
<reference evidence="6" key="1">
    <citation type="submission" date="2021-01" db="EMBL/GenBank/DDBJ databases">
        <title>Whole genome shotgun sequence of Dactylosporangium siamense NBRC 106093.</title>
        <authorList>
            <person name="Komaki H."/>
            <person name="Tamura T."/>
        </authorList>
    </citation>
    <scope>NUCLEOTIDE SEQUENCE</scope>
    <source>
        <strain evidence="6">NBRC 106093</strain>
    </source>
</reference>
<evidence type="ECO:0000259" key="5">
    <source>
        <dbReference type="PROSITE" id="PS50943"/>
    </source>
</evidence>
<dbReference type="PANTHER" id="PTHR30146">
    <property type="entry name" value="LACI-RELATED TRANSCRIPTIONAL REPRESSOR"/>
    <property type="match status" value="1"/>
</dbReference>
<gene>
    <name evidence="6" type="ORF">Dsi01nite_030670</name>
</gene>
<evidence type="ECO:0000256" key="3">
    <source>
        <dbReference type="ARBA" id="ARBA00023163"/>
    </source>
</evidence>